<dbReference type="InterPro" id="IPR000835">
    <property type="entry name" value="HTH_MarR-typ"/>
</dbReference>
<dbReference type="InterPro" id="IPR012712">
    <property type="entry name" value="HpaR/FarR"/>
</dbReference>
<gene>
    <name evidence="2" type="primary">hpaR</name>
    <name evidence="2" type="ORF">LMS43_13970</name>
</gene>
<dbReference type="Proteomes" id="UP001168613">
    <property type="component" value="Unassembled WGS sequence"/>
</dbReference>
<dbReference type="PROSITE" id="PS50995">
    <property type="entry name" value="HTH_MARR_2"/>
    <property type="match status" value="1"/>
</dbReference>
<dbReference type="InterPro" id="IPR039422">
    <property type="entry name" value="MarR/SlyA-like"/>
</dbReference>
<feature type="domain" description="HTH marR-type" evidence="1">
    <location>
        <begin position="7"/>
        <end position="139"/>
    </location>
</feature>
<dbReference type="PANTHER" id="PTHR33164:SF13">
    <property type="entry name" value="4-HYDROXYPHENYLACETATE CATABOLISM PROTEIN"/>
    <property type="match status" value="1"/>
</dbReference>
<evidence type="ECO:0000313" key="3">
    <source>
        <dbReference type="Proteomes" id="UP001168613"/>
    </source>
</evidence>
<dbReference type="NCBIfam" id="TIGR02337">
    <property type="entry name" value="HpaR"/>
    <property type="match status" value="1"/>
</dbReference>
<dbReference type="EMBL" id="JAJHNU010000004">
    <property type="protein sequence ID" value="MDN4122397.1"/>
    <property type="molecule type" value="Genomic_DNA"/>
</dbReference>
<dbReference type="SMART" id="SM00347">
    <property type="entry name" value="HTH_MARR"/>
    <property type="match status" value="1"/>
</dbReference>
<dbReference type="InterPro" id="IPR036390">
    <property type="entry name" value="WH_DNA-bd_sf"/>
</dbReference>
<evidence type="ECO:0000259" key="1">
    <source>
        <dbReference type="PROSITE" id="PS50995"/>
    </source>
</evidence>
<organism evidence="2 3">
    <name type="scientific">Alcaligenes endophyticus</name>
    <dbReference type="NCBI Taxonomy" id="1929088"/>
    <lineage>
        <taxon>Bacteria</taxon>
        <taxon>Pseudomonadati</taxon>
        <taxon>Pseudomonadota</taxon>
        <taxon>Betaproteobacteria</taxon>
        <taxon>Burkholderiales</taxon>
        <taxon>Alcaligenaceae</taxon>
        <taxon>Alcaligenes</taxon>
    </lineage>
</organism>
<dbReference type="Pfam" id="PF01047">
    <property type="entry name" value="MarR"/>
    <property type="match status" value="1"/>
</dbReference>
<sequence length="145" mass="16585">MNRPTQRCNLPLLLLRAREAVMAYFRIELRRYGLTEQQWRVIRALDSLEDLEAGRIAEEAFILAPSLSGVLARMEKAGLVKRFRKPCDMRKVYVKLTPYSQNLAVELRACIEEHYKNIETLLGTDTLEVLVKGLEKAAVLPAPTE</sequence>
<accession>A0ABT8EM66</accession>
<dbReference type="SUPFAM" id="SSF46785">
    <property type="entry name" value="Winged helix' DNA-binding domain"/>
    <property type="match status" value="1"/>
</dbReference>
<evidence type="ECO:0000313" key="2">
    <source>
        <dbReference type="EMBL" id="MDN4122397.1"/>
    </source>
</evidence>
<dbReference type="RefSeq" id="WP_266123383.1">
    <property type="nucleotide sequence ID" value="NZ_JAJHNU010000004.1"/>
</dbReference>
<keyword evidence="3" id="KW-1185">Reference proteome</keyword>
<dbReference type="InterPro" id="IPR036388">
    <property type="entry name" value="WH-like_DNA-bd_sf"/>
</dbReference>
<reference evidence="2" key="1">
    <citation type="submission" date="2021-11" db="EMBL/GenBank/DDBJ databases">
        <title>Draft genome sequence of Alcaligenes endophyticus type strain CCUG 75668T.</title>
        <authorList>
            <person name="Salva-Serra F."/>
            <person name="Duran R.E."/>
            <person name="Seeger M."/>
            <person name="Moore E.R.B."/>
            <person name="Jaen-Luchoro D."/>
        </authorList>
    </citation>
    <scope>NUCLEOTIDE SEQUENCE</scope>
    <source>
        <strain evidence="2">CCUG 75668</strain>
    </source>
</reference>
<proteinExistence type="predicted"/>
<dbReference type="PANTHER" id="PTHR33164">
    <property type="entry name" value="TRANSCRIPTIONAL REGULATOR, MARR FAMILY"/>
    <property type="match status" value="1"/>
</dbReference>
<name>A0ABT8EM66_9BURK</name>
<dbReference type="Gene3D" id="1.10.10.10">
    <property type="entry name" value="Winged helix-like DNA-binding domain superfamily/Winged helix DNA-binding domain"/>
    <property type="match status" value="1"/>
</dbReference>
<protein>
    <submittedName>
        <fullName evidence="2">Homoprotocatechuate degradation operon regulator HpaR</fullName>
    </submittedName>
</protein>
<comment type="caution">
    <text evidence="2">The sequence shown here is derived from an EMBL/GenBank/DDBJ whole genome shotgun (WGS) entry which is preliminary data.</text>
</comment>